<keyword evidence="4 5" id="KW-0472">Membrane</keyword>
<feature type="transmembrane region" description="Helical" evidence="5">
    <location>
        <begin position="112"/>
        <end position="132"/>
    </location>
</feature>
<evidence type="ECO:0000313" key="8">
    <source>
        <dbReference type="Proteomes" id="UP000011632"/>
    </source>
</evidence>
<dbReference type="InterPro" id="IPR010432">
    <property type="entry name" value="RDD"/>
</dbReference>
<evidence type="ECO:0000256" key="1">
    <source>
        <dbReference type="ARBA" id="ARBA00004141"/>
    </source>
</evidence>
<dbReference type="PANTHER" id="PTHR38480">
    <property type="entry name" value="SLR0254 PROTEIN"/>
    <property type="match status" value="1"/>
</dbReference>
<dbReference type="GO" id="GO:0016020">
    <property type="term" value="C:membrane"/>
    <property type="evidence" value="ECO:0007669"/>
    <property type="project" value="UniProtKB-SubCell"/>
</dbReference>
<evidence type="ECO:0000256" key="2">
    <source>
        <dbReference type="ARBA" id="ARBA00022692"/>
    </source>
</evidence>
<dbReference type="STRING" id="1227496.C489_18481"/>
<evidence type="ECO:0000256" key="4">
    <source>
        <dbReference type="ARBA" id="ARBA00023136"/>
    </source>
</evidence>
<dbReference type="AlphaFoldDB" id="L9XP89"/>
<sequence length="151" mass="16706">MASNTDSDYCGVGIRGIAMFIDSFIWFLLSFIAIPVVGLLTGNVETSNGVHTDLDGMAAVIGLSLWFTFAIGYHTICEWKFGQTIGKYLVSIRVTHESGGPPSLQDSFMRNLIRIIDWLPAFYIVGIGVLLISDRYQRIGDRIANTVVVRE</sequence>
<accession>L9XP89</accession>
<reference evidence="7 8" key="1">
    <citation type="journal article" date="2014" name="PLoS Genet.">
        <title>Phylogenetically driven sequencing of extremely halophilic archaea reveals strategies for static and dynamic osmo-response.</title>
        <authorList>
            <person name="Becker E.A."/>
            <person name="Seitzer P.M."/>
            <person name="Tritt A."/>
            <person name="Larsen D."/>
            <person name="Krusor M."/>
            <person name="Yao A.I."/>
            <person name="Wu D."/>
            <person name="Madern D."/>
            <person name="Eisen J.A."/>
            <person name="Darling A.E."/>
            <person name="Facciotti M.T."/>
        </authorList>
    </citation>
    <scope>NUCLEOTIDE SEQUENCE [LARGE SCALE GENOMIC DNA]</scope>
    <source>
        <strain evidence="7 8">JCM 10478</strain>
    </source>
</reference>
<keyword evidence="3 5" id="KW-1133">Transmembrane helix</keyword>
<dbReference type="OrthoDB" id="288430at2157"/>
<comment type="caution">
    <text evidence="7">The sequence shown here is derived from an EMBL/GenBank/DDBJ whole genome shotgun (WGS) entry which is preliminary data.</text>
</comment>
<organism evidence="7 8">
    <name type="scientific">Natrinema versiforme JCM 10478</name>
    <dbReference type="NCBI Taxonomy" id="1227496"/>
    <lineage>
        <taxon>Archaea</taxon>
        <taxon>Methanobacteriati</taxon>
        <taxon>Methanobacteriota</taxon>
        <taxon>Stenosarchaea group</taxon>
        <taxon>Halobacteria</taxon>
        <taxon>Halobacteriales</taxon>
        <taxon>Natrialbaceae</taxon>
        <taxon>Natrinema</taxon>
    </lineage>
</organism>
<dbReference type="EMBL" id="AOID01000059">
    <property type="protein sequence ID" value="ELY63565.1"/>
    <property type="molecule type" value="Genomic_DNA"/>
</dbReference>
<protein>
    <submittedName>
        <fullName evidence="7">RDD domain containing protein</fullName>
    </submittedName>
</protein>
<dbReference type="Pfam" id="PF06271">
    <property type="entry name" value="RDD"/>
    <property type="match status" value="1"/>
</dbReference>
<name>L9XP89_9EURY</name>
<gene>
    <name evidence="7" type="ORF">C489_18481</name>
</gene>
<evidence type="ECO:0000313" key="7">
    <source>
        <dbReference type="EMBL" id="ELY63565.1"/>
    </source>
</evidence>
<keyword evidence="8" id="KW-1185">Reference proteome</keyword>
<evidence type="ECO:0000256" key="5">
    <source>
        <dbReference type="SAM" id="Phobius"/>
    </source>
</evidence>
<dbReference type="PANTHER" id="PTHR38480:SF1">
    <property type="entry name" value="SLR0254 PROTEIN"/>
    <property type="match status" value="1"/>
</dbReference>
<evidence type="ECO:0000259" key="6">
    <source>
        <dbReference type="Pfam" id="PF06271"/>
    </source>
</evidence>
<feature type="transmembrane region" description="Helical" evidence="5">
    <location>
        <begin position="24"/>
        <end position="44"/>
    </location>
</feature>
<feature type="transmembrane region" description="Helical" evidence="5">
    <location>
        <begin position="56"/>
        <end position="76"/>
    </location>
</feature>
<evidence type="ECO:0000256" key="3">
    <source>
        <dbReference type="ARBA" id="ARBA00022989"/>
    </source>
</evidence>
<proteinExistence type="predicted"/>
<dbReference type="Proteomes" id="UP000011632">
    <property type="component" value="Unassembled WGS sequence"/>
</dbReference>
<comment type="subcellular location">
    <subcellularLocation>
        <location evidence="1">Membrane</location>
        <topology evidence="1">Multi-pass membrane protein</topology>
    </subcellularLocation>
</comment>
<keyword evidence="2 5" id="KW-0812">Transmembrane</keyword>
<feature type="domain" description="RDD" evidence="6">
    <location>
        <begin position="11"/>
        <end position="145"/>
    </location>
</feature>